<accession>A0A5Q6RQU1</accession>
<name>A0A5Q6RQU1_9ACTN</name>
<evidence type="ECO:0008006" key="3">
    <source>
        <dbReference type="Google" id="ProtNLM"/>
    </source>
</evidence>
<reference evidence="1 2" key="1">
    <citation type="submission" date="2019-09" db="EMBL/GenBank/DDBJ databases">
        <title>Mumia zhuanghuii sp. nov. isolated from the intestinal contents of plateau pika (Ochotona curzoniae) in the Qinghai-Tibet plateau of China.</title>
        <authorList>
            <person name="Tian Z."/>
        </authorList>
    </citation>
    <scope>NUCLEOTIDE SEQUENCE [LARGE SCALE GENOMIC DNA]</scope>
    <source>
        <strain evidence="2">350</strain>
    </source>
</reference>
<dbReference type="EMBL" id="VDFQ02000005">
    <property type="protein sequence ID" value="KAA1420421.1"/>
    <property type="molecule type" value="Genomic_DNA"/>
</dbReference>
<evidence type="ECO:0000313" key="2">
    <source>
        <dbReference type="Proteomes" id="UP000307768"/>
    </source>
</evidence>
<gene>
    <name evidence="1" type="ORF">FE697_015760</name>
</gene>
<dbReference type="Proteomes" id="UP000307768">
    <property type="component" value="Unassembled WGS sequence"/>
</dbReference>
<comment type="caution">
    <text evidence="1">The sequence shown here is derived from an EMBL/GenBank/DDBJ whole genome shotgun (WGS) entry which is preliminary data.</text>
</comment>
<dbReference type="AlphaFoldDB" id="A0A5Q6RQU1"/>
<proteinExistence type="predicted"/>
<sequence length="231" mass="24194">MTRPVPVPRTVAALYVVLTDEPIESDLPAPPVPPPSLLLARGSSPKAVRFAESLTYATAVSAEGDLSDALTLQRQTQAAARALAAEHVGVVVDAAVPRLLGPQGPHPDVLRAGEWFVLERPEETTTATHGLARFGLPELYVADTGDAALPMVDAVLTGIAQRVIEEWPDNDPVGPATVTLRDVARGYGDASAGGDDPTLTRSIDVTLAYDADADRLAVTLHDDPATALFAP</sequence>
<evidence type="ECO:0000313" key="1">
    <source>
        <dbReference type="EMBL" id="KAA1420421.1"/>
    </source>
</evidence>
<organism evidence="1 2">
    <name type="scientific">Mumia zhuanghuii</name>
    <dbReference type="NCBI Taxonomy" id="2585211"/>
    <lineage>
        <taxon>Bacteria</taxon>
        <taxon>Bacillati</taxon>
        <taxon>Actinomycetota</taxon>
        <taxon>Actinomycetes</taxon>
        <taxon>Propionibacteriales</taxon>
        <taxon>Nocardioidaceae</taxon>
        <taxon>Mumia</taxon>
    </lineage>
</organism>
<dbReference type="RefSeq" id="WP_149770590.1">
    <property type="nucleotide sequence ID" value="NZ_VDFQ02000005.1"/>
</dbReference>
<dbReference type="OrthoDB" id="3744491at2"/>
<protein>
    <recommendedName>
        <fullName evidence="3">DUF4261 domain-containing protein</fullName>
    </recommendedName>
</protein>